<dbReference type="OrthoDB" id="2376696at2"/>
<name>A0A2S5GCZ6_9BACL</name>
<dbReference type="RefSeq" id="WP_104057541.1">
    <property type="nucleotide sequence ID" value="NZ_PREZ01000003.1"/>
</dbReference>
<gene>
    <name evidence="1" type="ORF">C4B60_08340</name>
</gene>
<keyword evidence="1" id="KW-0167">Capsid protein</keyword>
<sequence length="73" mass="8623">MTHEKTPFRRSFTPFRGLYDPCPPLLKKTYVVPPNLFIGFQPPDFPQFSAIDALKTGTLWTPFYDYYDNPYKK</sequence>
<accession>A0A2S5GCZ6</accession>
<proteinExistence type="predicted"/>
<evidence type="ECO:0000313" key="1">
    <source>
        <dbReference type="EMBL" id="PPA70791.1"/>
    </source>
</evidence>
<dbReference type="EMBL" id="PREZ01000003">
    <property type="protein sequence ID" value="PPA70791.1"/>
    <property type="molecule type" value="Genomic_DNA"/>
</dbReference>
<protein>
    <submittedName>
        <fullName evidence="1">Spore coat protein CotJA</fullName>
    </submittedName>
</protein>
<dbReference type="Pfam" id="PF11007">
    <property type="entry name" value="CotJA"/>
    <property type="match status" value="1"/>
</dbReference>
<evidence type="ECO:0000313" key="2">
    <source>
        <dbReference type="Proteomes" id="UP000239047"/>
    </source>
</evidence>
<comment type="caution">
    <text evidence="1">The sequence shown here is derived from an EMBL/GenBank/DDBJ whole genome shotgun (WGS) entry which is preliminary data.</text>
</comment>
<keyword evidence="2" id="KW-1185">Reference proteome</keyword>
<dbReference type="InterPro" id="IPR020256">
    <property type="entry name" value="Spore_coat_CotJA"/>
</dbReference>
<organism evidence="1 2">
    <name type="scientific">Jeotgalibacillus proteolyticus</name>
    <dbReference type="NCBI Taxonomy" id="2082395"/>
    <lineage>
        <taxon>Bacteria</taxon>
        <taxon>Bacillati</taxon>
        <taxon>Bacillota</taxon>
        <taxon>Bacilli</taxon>
        <taxon>Bacillales</taxon>
        <taxon>Caryophanaceae</taxon>
        <taxon>Jeotgalibacillus</taxon>
    </lineage>
</organism>
<reference evidence="1 2" key="1">
    <citation type="submission" date="2018-02" db="EMBL/GenBank/DDBJ databases">
        <title>Jeotgalibacillus proteolyticum sp. nov. a protease producing bacterium isolated from ocean sediments of Laizhou Bay.</title>
        <authorList>
            <person name="Li Y."/>
        </authorList>
    </citation>
    <scope>NUCLEOTIDE SEQUENCE [LARGE SCALE GENOMIC DNA]</scope>
    <source>
        <strain evidence="1 2">22-7</strain>
    </source>
</reference>
<dbReference type="Proteomes" id="UP000239047">
    <property type="component" value="Unassembled WGS sequence"/>
</dbReference>
<keyword evidence="1" id="KW-0946">Virion</keyword>
<dbReference type="AlphaFoldDB" id="A0A2S5GCZ6"/>